<dbReference type="Proteomes" id="UP001501705">
    <property type="component" value="Unassembled WGS sequence"/>
</dbReference>
<feature type="transmembrane region" description="Helical" evidence="5">
    <location>
        <begin position="20"/>
        <end position="39"/>
    </location>
</feature>
<reference evidence="7" key="1">
    <citation type="journal article" date="2019" name="Int. J. Syst. Evol. Microbiol.">
        <title>The Global Catalogue of Microorganisms (GCM) 10K type strain sequencing project: providing services to taxonomists for standard genome sequencing and annotation.</title>
        <authorList>
            <consortium name="The Broad Institute Genomics Platform"/>
            <consortium name="The Broad Institute Genome Sequencing Center for Infectious Disease"/>
            <person name="Wu L."/>
            <person name="Ma J."/>
        </authorList>
    </citation>
    <scope>NUCLEOTIDE SEQUENCE [LARGE SCALE GENOMIC DNA]</scope>
    <source>
        <strain evidence="7">JCM 15572</strain>
    </source>
</reference>
<feature type="transmembrane region" description="Helical" evidence="5">
    <location>
        <begin position="68"/>
        <end position="100"/>
    </location>
</feature>
<organism evidence="6 7">
    <name type="scientific">Kribbella hippodromi</name>
    <dbReference type="NCBI Taxonomy" id="434347"/>
    <lineage>
        <taxon>Bacteria</taxon>
        <taxon>Bacillati</taxon>
        <taxon>Actinomycetota</taxon>
        <taxon>Actinomycetes</taxon>
        <taxon>Propionibacteriales</taxon>
        <taxon>Kribbellaceae</taxon>
        <taxon>Kribbella</taxon>
    </lineage>
</organism>
<comment type="caution">
    <text evidence="6">The sequence shown here is derived from an EMBL/GenBank/DDBJ whole genome shotgun (WGS) entry which is preliminary data.</text>
</comment>
<evidence type="ECO:0000313" key="7">
    <source>
        <dbReference type="Proteomes" id="UP001501705"/>
    </source>
</evidence>
<proteinExistence type="predicted"/>
<keyword evidence="7" id="KW-1185">Reference proteome</keyword>
<dbReference type="PANTHER" id="PTHR12714">
    <property type="entry name" value="PROTEIN-S ISOPRENYLCYSTEINE O-METHYLTRANSFERASE"/>
    <property type="match status" value="1"/>
</dbReference>
<evidence type="ECO:0000256" key="2">
    <source>
        <dbReference type="ARBA" id="ARBA00022692"/>
    </source>
</evidence>
<keyword evidence="3 5" id="KW-1133">Transmembrane helix</keyword>
<dbReference type="EMBL" id="BAAAPH010000009">
    <property type="protein sequence ID" value="GAA1573628.1"/>
    <property type="molecule type" value="Genomic_DNA"/>
</dbReference>
<evidence type="ECO:0000256" key="3">
    <source>
        <dbReference type="ARBA" id="ARBA00022989"/>
    </source>
</evidence>
<accession>A0ABP4P5V0</accession>
<evidence type="ECO:0000256" key="1">
    <source>
        <dbReference type="ARBA" id="ARBA00004127"/>
    </source>
</evidence>
<evidence type="ECO:0000313" key="6">
    <source>
        <dbReference type="EMBL" id="GAA1573628.1"/>
    </source>
</evidence>
<keyword evidence="4 5" id="KW-0472">Membrane</keyword>
<gene>
    <name evidence="6" type="ORF">GCM10009804_32850</name>
</gene>
<dbReference type="InterPro" id="IPR007318">
    <property type="entry name" value="Phopholipid_MeTrfase"/>
</dbReference>
<sequence>MLNRLGVLRGHRLTTSPWRVGLGLALLVLGFCIWARVHIGRNWGTPMTQKNEPELVTSGPYRLVRHPIYSGILVAAIGTAVALSWTWLTIVALAAIYFIYSATVEERYLTEQFPDAYPPYKRTTKMLVPFTL</sequence>
<evidence type="ECO:0008006" key="8">
    <source>
        <dbReference type="Google" id="ProtNLM"/>
    </source>
</evidence>
<evidence type="ECO:0000256" key="5">
    <source>
        <dbReference type="SAM" id="Phobius"/>
    </source>
</evidence>
<evidence type="ECO:0000256" key="4">
    <source>
        <dbReference type="ARBA" id="ARBA00023136"/>
    </source>
</evidence>
<protein>
    <recommendedName>
        <fullName evidence="8">Isoprenylcysteine carboxylmethyltransferase family protein</fullName>
    </recommendedName>
</protein>
<dbReference type="Gene3D" id="1.20.120.1630">
    <property type="match status" value="1"/>
</dbReference>
<keyword evidence="2 5" id="KW-0812">Transmembrane</keyword>
<name>A0ABP4P5V0_9ACTN</name>
<dbReference type="PANTHER" id="PTHR12714:SF9">
    <property type="entry name" value="PROTEIN-S-ISOPRENYLCYSTEINE O-METHYLTRANSFERASE"/>
    <property type="match status" value="1"/>
</dbReference>
<dbReference type="Pfam" id="PF04191">
    <property type="entry name" value="PEMT"/>
    <property type="match status" value="1"/>
</dbReference>
<comment type="subcellular location">
    <subcellularLocation>
        <location evidence="1">Endomembrane system</location>
        <topology evidence="1">Multi-pass membrane protein</topology>
    </subcellularLocation>
</comment>